<dbReference type="PANTHER" id="PTHR10000:SF8">
    <property type="entry name" value="HAD SUPERFAMILY HYDROLASE-LIKE, TYPE 3"/>
    <property type="match status" value="1"/>
</dbReference>
<dbReference type="EMBL" id="AP018248">
    <property type="protein sequence ID" value="BAY96934.1"/>
    <property type="molecule type" value="Genomic_DNA"/>
</dbReference>
<sequence>MYTHLSPDDKGFINLLPLFEANSSCWQKIQLVATDMDGTLTKKGKFTSNLLQALENLAAANIKVLIVTGRSAGWVSGLSSLMPVAGAIAENGGLFYSSGSDRPISLTPIPDLASHRQNLAAAFEQLQNQFPQIRESTDNRFRITDWTFDVASLNTTELQTLSHLCEEMGWGFTYSNVQCHIKPQTQDKAVGLLQVLQKNWPQYSSDQIVTVGDSPNDESLFDRRYFPISVGVANVLEYANQLKYQPAYVTSTAEGEGFCELSNYLLRGVMNTTPINL</sequence>
<accession>A0A1Z4MU18</accession>
<evidence type="ECO:0000313" key="3">
    <source>
        <dbReference type="Proteomes" id="UP000218785"/>
    </source>
</evidence>
<dbReference type="GO" id="GO:0005829">
    <property type="term" value="C:cytosol"/>
    <property type="evidence" value="ECO:0007669"/>
    <property type="project" value="TreeGrafter"/>
</dbReference>
<dbReference type="InterPro" id="IPR023214">
    <property type="entry name" value="HAD_sf"/>
</dbReference>
<keyword evidence="3" id="KW-1185">Reference proteome</keyword>
<feature type="domain" description="Sucrose phosphatase-like" evidence="1">
    <location>
        <begin position="31"/>
        <end position="253"/>
    </location>
</feature>
<dbReference type="KEGG" id="ttq:NIES37_08710"/>
<dbReference type="SUPFAM" id="SSF56784">
    <property type="entry name" value="HAD-like"/>
    <property type="match status" value="1"/>
</dbReference>
<proteinExistence type="predicted"/>
<keyword evidence="2" id="KW-0378">Hydrolase</keyword>
<dbReference type="InterPro" id="IPR006379">
    <property type="entry name" value="HAD-SF_hydro_IIB"/>
</dbReference>
<evidence type="ECO:0000259" key="1">
    <source>
        <dbReference type="Pfam" id="PF05116"/>
    </source>
</evidence>
<gene>
    <name evidence="2" type="ORF">NIES37_08710</name>
</gene>
<organism evidence="2 3">
    <name type="scientific">Tolypothrix tenuis PCC 7101</name>
    <dbReference type="NCBI Taxonomy" id="231146"/>
    <lineage>
        <taxon>Bacteria</taxon>
        <taxon>Bacillati</taxon>
        <taxon>Cyanobacteriota</taxon>
        <taxon>Cyanophyceae</taxon>
        <taxon>Nostocales</taxon>
        <taxon>Tolypothrichaceae</taxon>
        <taxon>Tolypothrix</taxon>
    </lineage>
</organism>
<dbReference type="Pfam" id="PF05116">
    <property type="entry name" value="S6PP"/>
    <property type="match status" value="1"/>
</dbReference>
<dbReference type="Gene3D" id="3.90.1070.10">
    <property type="match status" value="1"/>
</dbReference>
<evidence type="ECO:0000313" key="2">
    <source>
        <dbReference type="EMBL" id="BAY96934.1"/>
    </source>
</evidence>
<name>A0A1Z4MU18_9CYAN</name>
<dbReference type="InterPro" id="IPR006380">
    <property type="entry name" value="SPP-like_dom"/>
</dbReference>
<reference evidence="2 3" key="1">
    <citation type="submission" date="2017-06" db="EMBL/GenBank/DDBJ databases">
        <title>Genome sequencing of cyanobaciteial culture collection at National Institute for Environmental Studies (NIES).</title>
        <authorList>
            <person name="Hirose Y."/>
            <person name="Shimura Y."/>
            <person name="Fujisawa T."/>
            <person name="Nakamura Y."/>
            <person name="Kawachi M."/>
        </authorList>
    </citation>
    <scope>NUCLEOTIDE SEQUENCE [LARGE SCALE GENOMIC DNA]</scope>
    <source>
        <strain evidence="2 3">NIES-37</strain>
    </source>
</reference>
<dbReference type="NCBIfam" id="TIGR01484">
    <property type="entry name" value="HAD-SF-IIB"/>
    <property type="match status" value="1"/>
</dbReference>
<dbReference type="GO" id="GO:0000287">
    <property type="term" value="F:magnesium ion binding"/>
    <property type="evidence" value="ECO:0007669"/>
    <property type="project" value="TreeGrafter"/>
</dbReference>
<dbReference type="AlphaFoldDB" id="A0A1Z4MU18"/>
<dbReference type="Proteomes" id="UP000218785">
    <property type="component" value="Chromosome"/>
</dbReference>
<dbReference type="GO" id="GO:0016791">
    <property type="term" value="F:phosphatase activity"/>
    <property type="evidence" value="ECO:0007669"/>
    <property type="project" value="TreeGrafter"/>
</dbReference>
<protein>
    <submittedName>
        <fullName evidence="2">HAD family hydrolase</fullName>
    </submittedName>
</protein>
<dbReference type="InterPro" id="IPR036412">
    <property type="entry name" value="HAD-like_sf"/>
</dbReference>
<dbReference type="Gene3D" id="3.40.50.1000">
    <property type="entry name" value="HAD superfamily/HAD-like"/>
    <property type="match status" value="1"/>
</dbReference>
<dbReference type="PANTHER" id="PTHR10000">
    <property type="entry name" value="PHOSPHOSERINE PHOSPHATASE"/>
    <property type="match status" value="1"/>
</dbReference>
<dbReference type="RefSeq" id="WP_096574068.1">
    <property type="nucleotide sequence ID" value="NZ_CAWNJS010000001.1"/>
</dbReference>